<dbReference type="SUPFAM" id="SSF51998">
    <property type="entry name" value="PFL-like glycyl radical enzymes"/>
    <property type="match status" value="1"/>
</dbReference>
<dbReference type="EMBL" id="QWVT01000002">
    <property type="protein sequence ID" value="RID88768.1"/>
    <property type="molecule type" value="Genomic_DNA"/>
</dbReference>
<evidence type="ECO:0000313" key="1">
    <source>
        <dbReference type="EMBL" id="RID88768.1"/>
    </source>
</evidence>
<dbReference type="Pfam" id="PF13597">
    <property type="entry name" value="NRDD"/>
    <property type="match status" value="1"/>
</dbReference>
<protein>
    <submittedName>
        <fullName evidence="1">Anaerobic ribonucleoside triphosphate reductase</fullName>
    </submittedName>
</protein>
<dbReference type="RefSeq" id="WP_119110931.1">
    <property type="nucleotide sequence ID" value="NZ_CBCSEO010000004.1"/>
</dbReference>
<evidence type="ECO:0000313" key="2">
    <source>
        <dbReference type="Proteomes" id="UP000265816"/>
    </source>
</evidence>
<dbReference type="GO" id="GO:0008998">
    <property type="term" value="F:ribonucleoside-triphosphate reductase (thioredoxin) activity"/>
    <property type="evidence" value="ECO:0007669"/>
    <property type="project" value="InterPro"/>
</dbReference>
<dbReference type="GO" id="GO:0004748">
    <property type="term" value="F:ribonucleoside-diphosphate reductase activity, thioredoxin disulfide as acceptor"/>
    <property type="evidence" value="ECO:0007669"/>
    <property type="project" value="TreeGrafter"/>
</dbReference>
<name>A0A398BJW0_9BACI</name>
<dbReference type="PANTHER" id="PTHR21075:SF0">
    <property type="entry name" value="ANAEROBIC RIBONUCLEOSIDE-TRIPHOSPHATE REDUCTASE"/>
    <property type="match status" value="1"/>
</dbReference>
<organism evidence="1 2">
    <name type="scientific">Mesobacillus zeae</name>
    <dbReference type="NCBI Taxonomy" id="1917180"/>
    <lineage>
        <taxon>Bacteria</taxon>
        <taxon>Bacillati</taxon>
        <taxon>Bacillota</taxon>
        <taxon>Bacilli</taxon>
        <taxon>Bacillales</taxon>
        <taxon>Bacillaceae</taxon>
        <taxon>Mesobacillus</taxon>
    </lineage>
</organism>
<sequence>MENALYERFREIVESSNQDVVQENANVDGLSPMGMMLLFASASTKAYTVDHLLSDEVKTAYSNGYIHIHDLDFYASGTTTCTQLPLSKILKGGFNTGHGHMREPNSIMSAMALTSIIFQSNQNNQHGGQSIPAFDYDLAPYVQKSFNQNKRMLTDFLPSTEDETIEEKAWKLTERDVFQACEAFVHNSNSMHSRGGGQVPFISVNLGTDTSMEGRMVTRNLLLATQKGLGAGETPIFPIIVFKVKNGVNFNEGDPNYDLYRLSLETTSRRLFPNYVFIDAPFNLAYYDGSPESEIATMGCRTRTISNVNGKETPVGRGNLSFTTINLPLLAIEARDINSFFEQLGYYTDLAVRQLYERFLYQSQKTASHFKFLYGQGAWWNGETLNPHDKLGEILKQGTLSVGFVGLAEALSALTGMHHGESLDSRNLGIDIVRFMREKMDRATTEYGMNYSLLATPAESFAGKALRLTRSRHGIIKGVTDREYFTNSFHVPVYYPIKAVDKIKIEAPYHELTNAGHITYIELDGDTNKNIDALDSILRAMQKYGIGYGSINHPVDGCMVCGHQGIIDNECPSCGNKDESKIERIRRITGYLVGSLNRWNSSKRAEEKERRTHI</sequence>
<dbReference type="PANTHER" id="PTHR21075">
    <property type="entry name" value="ANAEROBIC RIBONUCLEOSIDE-TRIPHOSPHATE REDUCTASE"/>
    <property type="match status" value="1"/>
</dbReference>
<keyword evidence="2" id="KW-1185">Reference proteome</keyword>
<accession>A0A398BJW0</accession>
<proteinExistence type="predicted"/>
<dbReference type="NCBIfam" id="TIGR02487">
    <property type="entry name" value="NrdD"/>
    <property type="match status" value="1"/>
</dbReference>
<comment type="caution">
    <text evidence="1">The sequence shown here is derived from an EMBL/GenBank/DDBJ whole genome shotgun (WGS) entry which is preliminary data.</text>
</comment>
<reference evidence="1 2" key="1">
    <citation type="submission" date="2018-08" db="EMBL/GenBank/DDBJ databases">
        <title>Bacillus jemisoniae sp. nov., Bacillus chryseoplanitiae sp. nov., Bacillus resnikiae sp. nov., and Bacillus frankliniae sp. nov., isolated from Viking spacecraft and associated surfaces.</title>
        <authorList>
            <person name="Seuylemezian A."/>
            <person name="Vaishampayan P."/>
        </authorList>
    </citation>
    <scope>NUCLEOTIDE SEQUENCE [LARGE SCALE GENOMIC DNA]</scope>
    <source>
        <strain evidence="1 2">JJ-247</strain>
    </source>
</reference>
<dbReference type="AlphaFoldDB" id="A0A398BJW0"/>
<dbReference type="CDD" id="cd01675">
    <property type="entry name" value="RNR_III"/>
    <property type="match status" value="1"/>
</dbReference>
<dbReference type="GO" id="GO:0031250">
    <property type="term" value="C:anaerobic ribonucleoside-triphosphate reductase complex"/>
    <property type="evidence" value="ECO:0007669"/>
    <property type="project" value="TreeGrafter"/>
</dbReference>
<gene>
    <name evidence="1" type="ORF">D1970_00520</name>
</gene>
<dbReference type="GO" id="GO:0009265">
    <property type="term" value="P:2'-deoxyribonucleotide biosynthetic process"/>
    <property type="evidence" value="ECO:0007669"/>
    <property type="project" value="TreeGrafter"/>
</dbReference>
<dbReference type="Proteomes" id="UP000265816">
    <property type="component" value="Unassembled WGS sequence"/>
</dbReference>
<dbReference type="GO" id="GO:0006260">
    <property type="term" value="P:DNA replication"/>
    <property type="evidence" value="ECO:0007669"/>
    <property type="project" value="InterPro"/>
</dbReference>
<dbReference type="OrthoDB" id="9804622at2"/>
<dbReference type="NCBIfam" id="NF011292">
    <property type="entry name" value="PRK14704.1"/>
    <property type="match status" value="1"/>
</dbReference>
<dbReference type="Gene3D" id="3.20.70.20">
    <property type="match status" value="1"/>
</dbReference>
<dbReference type="InterPro" id="IPR012833">
    <property type="entry name" value="NrdD"/>
</dbReference>